<reference evidence="1 2" key="1">
    <citation type="submission" date="2023-01" db="EMBL/GenBank/DDBJ databases">
        <title>Analysis of 21 Apiospora genomes using comparative genomics revels a genus with tremendous synthesis potential of carbohydrate active enzymes and secondary metabolites.</title>
        <authorList>
            <person name="Sorensen T."/>
        </authorList>
    </citation>
    <scope>NUCLEOTIDE SEQUENCE [LARGE SCALE GENOMIC DNA]</scope>
    <source>
        <strain evidence="1 2">CBS 135458</strain>
    </source>
</reference>
<protein>
    <submittedName>
        <fullName evidence="1">Uncharacterized protein</fullName>
    </submittedName>
</protein>
<sequence>MFSLEVEENILLVNRQKIPEHKDNARKQTYCFATATGRSLTSHCFQQQHILELKGDVSFDSVYYGLWCNCHRLIPRLTFDEDLEGKMACSVYAAGCTRWHSGWSMGPPLPRNACHRMTPEVFSVEPSSRAPMVGPILGCEH</sequence>
<dbReference type="RefSeq" id="XP_066710136.1">
    <property type="nucleotide sequence ID" value="XM_066863988.1"/>
</dbReference>
<name>A0ABR1TAU9_9PEZI</name>
<gene>
    <name evidence="1" type="ORF">PG994_012579</name>
</gene>
<dbReference type="Proteomes" id="UP001480595">
    <property type="component" value="Unassembled WGS sequence"/>
</dbReference>
<dbReference type="GeneID" id="92097051"/>
<dbReference type="EMBL" id="JAQQWL010000012">
    <property type="protein sequence ID" value="KAK8043741.1"/>
    <property type="molecule type" value="Genomic_DNA"/>
</dbReference>
<comment type="caution">
    <text evidence="1">The sequence shown here is derived from an EMBL/GenBank/DDBJ whole genome shotgun (WGS) entry which is preliminary data.</text>
</comment>
<evidence type="ECO:0000313" key="1">
    <source>
        <dbReference type="EMBL" id="KAK8043741.1"/>
    </source>
</evidence>
<accession>A0ABR1TAU9</accession>
<organism evidence="1 2">
    <name type="scientific">Apiospora phragmitis</name>
    <dbReference type="NCBI Taxonomy" id="2905665"/>
    <lineage>
        <taxon>Eukaryota</taxon>
        <taxon>Fungi</taxon>
        <taxon>Dikarya</taxon>
        <taxon>Ascomycota</taxon>
        <taxon>Pezizomycotina</taxon>
        <taxon>Sordariomycetes</taxon>
        <taxon>Xylariomycetidae</taxon>
        <taxon>Amphisphaeriales</taxon>
        <taxon>Apiosporaceae</taxon>
        <taxon>Apiospora</taxon>
    </lineage>
</organism>
<keyword evidence="2" id="KW-1185">Reference proteome</keyword>
<evidence type="ECO:0000313" key="2">
    <source>
        <dbReference type="Proteomes" id="UP001480595"/>
    </source>
</evidence>
<proteinExistence type="predicted"/>